<proteinExistence type="predicted"/>
<evidence type="ECO:0000313" key="2">
    <source>
        <dbReference type="EMBL" id="GGM96800.1"/>
    </source>
</evidence>
<comment type="caution">
    <text evidence="2">The sequence shown here is derived from an EMBL/GenBank/DDBJ whole genome shotgun (WGS) entry which is preliminary data.</text>
</comment>
<dbReference type="SUPFAM" id="SSF53474">
    <property type="entry name" value="alpha/beta-Hydrolases"/>
    <property type="match status" value="1"/>
</dbReference>
<dbReference type="Gene3D" id="3.40.50.1820">
    <property type="entry name" value="alpha/beta hydrolase"/>
    <property type="match status" value="1"/>
</dbReference>
<reference evidence="3" key="1">
    <citation type="journal article" date="2019" name="Int. J. Syst. Evol. Microbiol.">
        <title>The Global Catalogue of Microorganisms (GCM) 10K type strain sequencing project: providing services to taxonomists for standard genome sequencing and annotation.</title>
        <authorList>
            <consortium name="The Broad Institute Genomics Platform"/>
            <consortium name="The Broad Institute Genome Sequencing Center for Infectious Disease"/>
            <person name="Wu L."/>
            <person name="Ma J."/>
        </authorList>
    </citation>
    <scope>NUCLEOTIDE SEQUENCE [LARGE SCALE GENOMIC DNA]</scope>
    <source>
        <strain evidence="3">JCM 1365</strain>
    </source>
</reference>
<dbReference type="GO" id="GO:0016787">
    <property type="term" value="F:hydrolase activity"/>
    <property type="evidence" value="ECO:0007669"/>
    <property type="project" value="UniProtKB-KW"/>
</dbReference>
<evidence type="ECO:0000313" key="3">
    <source>
        <dbReference type="Proteomes" id="UP000623461"/>
    </source>
</evidence>
<accession>A0ABQ2I0A9</accession>
<feature type="domain" description="Dienelactone hydrolase" evidence="1">
    <location>
        <begin position="26"/>
        <end position="148"/>
    </location>
</feature>
<dbReference type="InterPro" id="IPR002925">
    <property type="entry name" value="Dienelactn_hydro"/>
</dbReference>
<name>A0ABQ2I0A9_9MICO</name>
<dbReference type="EMBL" id="BMNZ01000004">
    <property type="protein sequence ID" value="GGM96800.1"/>
    <property type="molecule type" value="Genomic_DNA"/>
</dbReference>
<sequence>MSLLSGWRRGAHAADGFEFPTYRDGEGPGVIVMHESPGLTPEVVRFGGELVDEGFTVVMPHFFGSAHEAPRRAEAARVIPRLCVGREFTMVATGRTTPVAGWLRSLSRHLHAELGGVGVGAVGMCFTGGFALAMMVDPSVAAPVVAQPAVPVPLGVRRAADVGLDAGDLVAVQDRVRAGCPVLGVRYRDDWATGTRFETLTAALGDGFRRVELDGSGHATLTAERHPDAVEAVVGFLRERLMPAA</sequence>
<gene>
    <name evidence="2" type="ORF">GCM10009721_24420</name>
</gene>
<dbReference type="Pfam" id="PF01738">
    <property type="entry name" value="DLH"/>
    <property type="match status" value="1"/>
</dbReference>
<protein>
    <submittedName>
        <fullName evidence="2">Dienelactone hydrolase</fullName>
    </submittedName>
</protein>
<organism evidence="2 3">
    <name type="scientific">Terrabacter tumescens</name>
    <dbReference type="NCBI Taxonomy" id="60443"/>
    <lineage>
        <taxon>Bacteria</taxon>
        <taxon>Bacillati</taxon>
        <taxon>Actinomycetota</taxon>
        <taxon>Actinomycetes</taxon>
        <taxon>Micrococcales</taxon>
        <taxon>Intrasporangiaceae</taxon>
        <taxon>Terrabacter</taxon>
    </lineage>
</organism>
<keyword evidence="3" id="KW-1185">Reference proteome</keyword>
<dbReference type="Proteomes" id="UP000623461">
    <property type="component" value="Unassembled WGS sequence"/>
</dbReference>
<keyword evidence="2" id="KW-0378">Hydrolase</keyword>
<dbReference type="InterPro" id="IPR029058">
    <property type="entry name" value="AB_hydrolase_fold"/>
</dbReference>
<dbReference type="RefSeq" id="WP_043416493.1">
    <property type="nucleotide sequence ID" value="NZ_BMNZ01000004.1"/>
</dbReference>
<evidence type="ECO:0000259" key="1">
    <source>
        <dbReference type="Pfam" id="PF01738"/>
    </source>
</evidence>